<sequence length="162" mass="19824">MENLPFRSVYHMDYLGGKYGRYLDSLLPGQFGQTDLTRNRSYNDGVRLLQERQYRWLREVMVPRYGKSLNLTPLTSDTMESLRYQQREYRRQLAQPKEVKPLLFSQAEYARMEDFNTLCDLHRNTYRDYDKFHIKYPFFKEEDKYFSPTKDYIFQMSVDMFH</sequence>
<gene>
    <name evidence="1" type="ORF">NEZAVI_LOCUS14031</name>
</gene>
<keyword evidence="2" id="KW-1185">Reference proteome</keyword>
<dbReference type="Proteomes" id="UP001152798">
    <property type="component" value="Chromosome 6"/>
</dbReference>
<dbReference type="EMBL" id="OV725082">
    <property type="protein sequence ID" value="CAH1405983.1"/>
    <property type="molecule type" value="Genomic_DNA"/>
</dbReference>
<reference evidence="1" key="1">
    <citation type="submission" date="2022-01" db="EMBL/GenBank/DDBJ databases">
        <authorList>
            <person name="King R."/>
        </authorList>
    </citation>
    <scope>NUCLEOTIDE SEQUENCE</scope>
</reference>
<dbReference type="OrthoDB" id="10296157at2759"/>
<evidence type="ECO:0000313" key="1">
    <source>
        <dbReference type="EMBL" id="CAH1405983.1"/>
    </source>
</evidence>
<accession>A0A9P0MSW9</accession>
<name>A0A9P0MSW9_NEZVI</name>
<dbReference type="AlphaFoldDB" id="A0A9P0MSW9"/>
<proteinExistence type="predicted"/>
<protein>
    <submittedName>
        <fullName evidence="1">Uncharacterized protein</fullName>
    </submittedName>
</protein>
<evidence type="ECO:0000313" key="2">
    <source>
        <dbReference type="Proteomes" id="UP001152798"/>
    </source>
</evidence>
<organism evidence="1 2">
    <name type="scientific">Nezara viridula</name>
    <name type="common">Southern green stink bug</name>
    <name type="synonym">Cimex viridulus</name>
    <dbReference type="NCBI Taxonomy" id="85310"/>
    <lineage>
        <taxon>Eukaryota</taxon>
        <taxon>Metazoa</taxon>
        <taxon>Ecdysozoa</taxon>
        <taxon>Arthropoda</taxon>
        <taxon>Hexapoda</taxon>
        <taxon>Insecta</taxon>
        <taxon>Pterygota</taxon>
        <taxon>Neoptera</taxon>
        <taxon>Paraneoptera</taxon>
        <taxon>Hemiptera</taxon>
        <taxon>Heteroptera</taxon>
        <taxon>Panheteroptera</taxon>
        <taxon>Pentatomomorpha</taxon>
        <taxon>Pentatomoidea</taxon>
        <taxon>Pentatomidae</taxon>
        <taxon>Pentatominae</taxon>
        <taxon>Nezara</taxon>
    </lineage>
</organism>